<dbReference type="SUPFAM" id="SSF52047">
    <property type="entry name" value="RNI-like"/>
    <property type="match status" value="1"/>
</dbReference>
<organism evidence="3 4">
    <name type="scientific">Lichtheimia ornata</name>
    <dbReference type="NCBI Taxonomy" id="688661"/>
    <lineage>
        <taxon>Eukaryota</taxon>
        <taxon>Fungi</taxon>
        <taxon>Fungi incertae sedis</taxon>
        <taxon>Mucoromycota</taxon>
        <taxon>Mucoromycotina</taxon>
        <taxon>Mucoromycetes</taxon>
        <taxon>Mucorales</taxon>
        <taxon>Lichtheimiaceae</taxon>
        <taxon>Lichtheimia</taxon>
    </lineage>
</organism>
<dbReference type="InterPro" id="IPR011990">
    <property type="entry name" value="TPR-like_helical_dom_sf"/>
</dbReference>
<dbReference type="AlphaFoldDB" id="A0AAD7XXD1"/>
<protein>
    <submittedName>
        <fullName evidence="3">Uncharacterized protein</fullName>
    </submittedName>
</protein>
<name>A0AAD7XXD1_9FUNG</name>
<dbReference type="GeneID" id="83213692"/>
<evidence type="ECO:0000313" key="3">
    <source>
        <dbReference type="EMBL" id="KAJ8658010.1"/>
    </source>
</evidence>
<dbReference type="InterPro" id="IPR019734">
    <property type="entry name" value="TPR_rpt"/>
</dbReference>
<feature type="region of interest" description="Disordered" evidence="2">
    <location>
        <begin position="1"/>
        <end position="21"/>
    </location>
</feature>
<dbReference type="Gene3D" id="1.25.40.10">
    <property type="entry name" value="Tetratricopeptide repeat domain"/>
    <property type="match status" value="1"/>
</dbReference>
<evidence type="ECO:0000256" key="1">
    <source>
        <dbReference type="PROSITE-ProRule" id="PRU00339"/>
    </source>
</evidence>
<feature type="repeat" description="TPR" evidence="1">
    <location>
        <begin position="75"/>
        <end position="108"/>
    </location>
</feature>
<dbReference type="Gene3D" id="3.80.10.10">
    <property type="entry name" value="Ribonuclease Inhibitor"/>
    <property type="match status" value="2"/>
</dbReference>
<dbReference type="InterPro" id="IPR032675">
    <property type="entry name" value="LRR_dom_sf"/>
</dbReference>
<comment type="caution">
    <text evidence="3">The sequence shown here is derived from an EMBL/GenBank/DDBJ whole genome shotgun (WGS) entry which is preliminary data.</text>
</comment>
<proteinExistence type="predicted"/>
<dbReference type="Proteomes" id="UP001234581">
    <property type="component" value="Unassembled WGS sequence"/>
</dbReference>
<dbReference type="RefSeq" id="XP_058342923.1">
    <property type="nucleotide sequence ID" value="XM_058486311.1"/>
</dbReference>
<dbReference type="PANTHER" id="PTHR38926">
    <property type="entry name" value="F-BOX DOMAIN CONTAINING PROTEIN, EXPRESSED"/>
    <property type="match status" value="1"/>
</dbReference>
<dbReference type="SUPFAM" id="SSF48452">
    <property type="entry name" value="TPR-like"/>
    <property type="match status" value="1"/>
</dbReference>
<keyword evidence="4" id="KW-1185">Reference proteome</keyword>
<evidence type="ECO:0000313" key="4">
    <source>
        <dbReference type="Proteomes" id="UP001234581"/>
    </source>
</evidence>
<gene>
    <name evidence="3" type="ORF">O0I10_006281</name>
</gene>
<evidence type="ECO:0000256" key="2">
    <source>
        <dbReference type="SAM" id="MobiDB-lite"/>
    </source>
</evidence>
<dbReference type="PANTHER" id="PTHR38926:SF5">
    <property type="entry name" value="F-BOX AND LEUCINE-RICH REPEAT PROTEIN 6"/>
    <property type="match status" value="1"/>
</dbReference>
<dbReference type="EMBL" id="JARTCD010000027">
    <property type="protein sequence ID" value="KAJ8658010.1"/>
    <property type="molecule type" value="Genomic_DNA"/>
</dbReference>
<dbReference type="PROSITE" id="PS50005">
    <property type="entry name" value="TPR"/>
    <property type="match status" value="1"/>
</dbReference>
<accession>A0AAD7XXD1</accession>
<sequence>MNPTSNPNNPPFPAISSSLQQRDTTISTATKEITQLTCQLMENLNRRSTALANGANFDLALRDAAVMRVIIPTSSLGYLKAGNIYQQRGQHKEAVSMYEEGLLNVPSGDQCYTNLEKGHADAANAAYNSIDFISQLPLDIVESKILPLVFHDYKLEADTPCPYLYVSRTWRQRIQQCNNLSFHINRLPIDQPFQFRELERFSAHVKTLSMAAGRQVTFSAFNGCDFSNLTSLSMISHGSEEADIIHALESVQPTLTHLVLYTVNENTPRIHLRGVLELCPNLVSLKLTTLTLHPLSVQYPKLTHLTLSADIVTNSHEMVINILSHLPSLVYLDIFYVPDSQFLTSVCQYCPNMKLLKCGPSHVFNEDNDDRDVDGLQKLFFGYHDVYRMHNADALIRLLHDNHQSLNHVVLTGKVFAAESITLDEKSWDASLNFNCLEEFEVDALNDQLALLAMSIIRRSPHLHRVTIGNHTANQHYISNAVKGLTSLQMLSAIQLTRASQWLSNILEHHVQLGKDSTLKELKIDMDYNDESTFNWMHAIGGLKTLQRLVISTPAIDAPSDYVSAMATIKGCPSLSYLDLYYGRYPAPAETIALLKRHPTLQCLHIRASSIADRDIINLVSFPNLQHIIINAGVDHSLIRLLQEHIQKVEHRLP</sequence>
<keyword evidence="1" id="KW-0802">TPR repeat</keyword>
<reference evidence="3 4" key="1">
    <citation type="submission" date="2023-03" db="EMBL/GenBank/DDBJ databases">
        <title>Genome sequence of Lichtheimia ornata CBS 291.66.</title>
        <authorList>
            <person name="Mohabir J.T."/>
            <person name="Shea T.P."/>
            <person name="Kurbessoian T."/>
            <person name="Berby B."/>
            <person name="Fontaine J."/>
            <person name="Livny J."/>
            <person name="Gnirke A."/>
            <person name="Stajich J.E."/>
            <person name="Cuomo C.A."/>
        </authorList>
    </citation>
    <scope>NUCLEOTIDE SEQUENCE [LARGE SCALE GENOMIC DNA]</scope>
    <source>
        <strain evidence="3">CBS 291.66</strain>
    </source>
</reference>